<evidence type="ECO:0008006" key="3">
    <source>
        <dbReference type="Google" id="ProtNLM"/>
    </source>
</evidence>
<name>A0A4P8ICB6_9FIRM</name>
<protein>
    <recommendedName>
        <fullName evidence="3">MtfA protein</fullName>
    </recommendedName>
</protein>
<evidence type="ECO:0000313" key="1">
    <source>
        <dbReference type="EMBL" id="QCP34295.1"/>
    </source>
</evidence>
<organism evidence="1 2">
    <name type="scientific">Anaerostipes rhamnosivorans</name>
    <dbReference type="NCBI Taxonomy" id="1229621"/>
    <lineage>
        <taxon>Bacteria</taxon>
        <taxon>Bacillati</taxon>
        <taxon>Bacillota</taxon>
        <taxon>Clostridia</taxon>
        <taxon>Lachnospirales</taxon>
        <taxon>Lachnospiraceae</taxon>
        <taxon>Anaerostipes</taxon>
    </lineage>
</organism>
<dbReference type="RefSeq" id="WP_137327859.1">
    <property type="nucleotide sequence ID" value="NZ_CP040058.1"/>
</dbReference>
<accession>A0A4P8ICB6</accession>
<evidence type="ECO:0000313" key="2">
    <source>
        <dbReference type="Proteomes" id="UP000298653"/>
    </source>
</evidence>
<dbReference type="Proteomes" id="UP000298653">
    <property type="component" value="Chromosome"/>
</dbReference>
<keyword evidence="2" id="KW-1185">Reference proteome</keyword>
<reference evidence="1 2" key="1">
    <citation type="submission" date="2019-05" db="EMBL/GenBank/DDBJ databases">
        <title>Complete genome sequencing of Anaerostipes rhamnosivorans.</title>
        <authorList>
            <person name="Bui T.P.N."/>
            <person name="de Vos W.M."/>
        </authorList>
    </citation>
    <scope>NUCLEOTIDE SEQUENCE [LARGE SCALE GENOMIC DNA]</scope>
    <source>
        <strain evidence="1 2">1y2</strain>
    </source>
</reference>
<dbReference type="KEGG" id="arf:AR1Y2_0841"/>
<sequence length="232" mass="26311">MFDVQIGKYSLAAEWGMRLLTLEVGSPEADTKFKEVPGRNGDLDLTEVQTGYTTYKNTTMKLTFDFVDGDYGTWLRKGSEIFNALHGKREKVILGNEKTFFYEGRVKIDTDKINKKYSKVEIEVNRDPYKYEKYSSTEDWLWDDFSFEDGIIREYKDLAVSGSLELHIPGRSMPVIPEFDCSVSMSVTHNRKTYSLPAGKSKAPDLLLIEGDNVLTFTGNGTVSVEYRGGSL</sequence>
<dbReference type="OrthoDB" id="2052648at2"/>
<proteinExistence type="predicted"/>
<gene>
    <name evidence="1" type="ORF">AR1Y2_0841</name>
</gene>
<dbReference type="AlphaFoldDB" id="A0A4P8ICB6"/>
<dbReference type="EMBL" id="CP040058">
    <property type="protein sequence ID" value="QCP34295.1"/>
    <property type="molecule type" value="Genomic_DNA"/>
</dbReference>